<evidence type="ECO:0000259" key="2">
    <source>
        <dbReference type="Pfam" id="PF07687"/>
    </source>
</evidence>
<dbReference type="AlphaFoldDB" id="A0A1G9I699"/>
<dbReference type="NCBIfam" id="TIGR01891">
    <property type="entry name" value="amidohydrolases"/>
    <property type="match status" value="1"/>
</dbReference>
<organism evidence="3 4">
    <name type="scientific">Romboutsia lituseburensis DSM 797</name>
    <dbReference type="NCBI Taxonomy" id="1121325"/>
    <lineage>
        <taxon>Bacteria</taxon>
        <taxon>Bacillati</taxon>
        <taxon>Bacillota</taxon>
        <taxon>Clostridia</taxon>
        <taxon>Peptostreptococcales</taxon>
        <taxon>Peptostreptococcaceae</taxon>
        <taxon>Romboutsia</taxon>
    </lineage>
</organism>
<evidence type="ECO:0000313" key="4">
    <source>
        <dbReference type="Proteomes" id="UP000199068"/>
    </source>
</evidence>
<dbReference type="GO" id="GO:0046872">
    <property type="term" value="F:metal ion binding"/>
    <property type="evidence" value="ECO:0007669"/>
    <property type="project" value="UniProtKB-KW"/>
</dbReference>
<dbReference type="RefSeq" id="WP_092721820.1">
    <property type="nucleotide sequence ID" value="NZ_FNGW01000001.1"/>
</dbReference>
<dbReference type="SUPFAM" id="SSF53187">
    <property type="entry name" value="Zn-dependent exopeptidases"/>
    <property type="match status" value="1"/>
</dbReference>
<dbReference type="PIRSF" id="PIRSF005962">
    <property type="entry name" value="Pept_M20D_amidohydro"/>
    <property type="match status" value="1"/>
</dbReference>
<feature type="binding site" evidence="1">
    <location>
        <position position="367"/>
    </location>
    <ligand>
        <name>Mn(2+)</name>
        <dbReference type="ChEBI" id="CHEBI:29035"/>
        <label>2</label>
    </ligand>
</feature>
<dbReference type="InterPro" id="IPR017439">
    <property type="entry name" value="Amidohydrolase"/>
</dbReference>
<evidence type="ECO:0000256" key="1">
    <source>
        <dbReference type="PIRSR" id="PIRSR005962-1"/>
    </source>
</evidence>
<dbReference type="CDD" id="cd03886">
    <property type="entry name" value="M20_Acy1"/>
    <property type="match status" value="1"/>
</dbReference>
<feature type="binding site" evidence="1">
    <location>
        <position position="161"/>
    </location>
    <ligand>
        <name>Mn(2+)</name>
        <dbReference type="ChEBI" id="CHEBI:29035"/>
        <label>2</label>
    </ligand>
</feature>
<dbReference type="Pfam" id="PF01546">
    <property type="entry name" value="Peptidase_M20"/>
    <property type="match status" value="1"/>
</dbReference>
<dbReference type="Gene3D" id="3.30.70.360">
    <property type="match status" value="1"/>
</dbReference>
<dbReference type="EMBL" id="FNGW01000001">
    <property type="protein sequence ID" value="SDL20343.1"/>
    <property type="molecule type" value="Genomic_DNA"/>
</dbReference>
<dbReference type="InterPro" id="IPR002933">
    <property type="entry name" value="Peptidase_M20"/>
</dbReference>
<dbReference type="InterPro" id="IPR036264">
    <property type="entry name" value="Bact_exopeptidase_dim_dom"/>
</dbReference>
<dbReference type="PANTHER" id="PTHR11014:SF63">
    <property type="entry name" value="METALLOPEPTIDASE, PUTATIVE (AFU_ORTHOLOGUE AFUA_6G09600)-RELATED"/>
    <property type="match status" value="1"/>
</dbReference>
<dbReference type="PANTHER" id="PTHR11014">
    <property type="entry name" value="PEPTIDASE M20 FAMILY MEMBER"/>
    <property type="match status" value="1"/>
</dbReference>
<feature type="binding site" evidence="1">
    <location>
        <position position="135"/>
    </location>
    <ligand>
        <name>Mn(2+)</name>
        <dbReference type="ChEBI" id="CHEBI:29035"/>
        <label>2</label>
    </ligand>
</feature>
<gene>
    <name evidence="3" type="ORF">SAMN04515677_101110</name>
</gene>
<feature type="domain" description="Peptidase M20 dimerisation" evidence="2">
    <location>
        <begin position="187"/>
        <end position="284"/>
    </location>
</feature>
<dbReference type="GO" id="GO:0016787">
    <property type="term" value="F:hydrolase activity"/>
    <property type="evidence" value="ECO:0007669"/>
    <property type="project" value="UniProtKB-KW"/>
</dbReference>
<feature type="binding site" evidence="1">
    <location>
        <position position="101"/>
    </location>
    <ligand>
        <name>Mn(2+)</name>
        <dbReference type="ChEBI" id="CHEBI:29035"/>
        <label>2</label>
    </ligand>
</feature>
<evidence type="ECO:0000313" key="3">
    <source>
        <dbReference type="EMBL" id="SDL20343.1"/>
    </source>
</evidence>
<dbReference type="InterPro" id="IPR011650">
    <property type="entry name" value="Peptidase_M20_dimer"/>
</dbReference>
<sequence length="396" mass="43914">MDLIKELKDIENEIINWRRELHKRAEVGLNLPQTESYIKSELEKMGIEYKLYENCSGISAVIGKKEGKVLALRADIDALPIEEQNDFDFISKNKAMHACGHDAHGAMLLGVAKVLKQNENSLNGKVKIIFQPGEEYDGGAKVMIDEGVLENPKVDAIFAQHVALLPGLKTGMVVIKDNQVMASSDRVDIKVKGKGGHASTPESCIDPIIMATQVINNIYIMLSREFSALDSTCISIVNVKSEQPDRPAYNIIPNYVEIKASVRCLENKSRDYVNKRIEEIVKNTVEGFKGSYEYNYKYGYPALVNSPNMTSIVKDSAKEVLGDSSVINMPRGVMGSEDASYLLEKVPGAYYGVVVGNLKEEGYYPAHHPKMKIDESGLVKGALVLMQSTINFFNQD</sequence>
<accession>A0A1G9I699</accession>
<keyword evidence="1" id="KW-0479">Metal-binding</keyword>
<feature type="binding site" evidence="1">
    <location>
        <position position="99"/>
    </location>
    <ligand>
        <name>Mn(2+)</name>
        <dbReference type="ChEBI" id="CHEBI:29035"/>
        <label>2</label>
    </ligand>
</feature>
<dbReference type="Pfam" id="PF07687">
    <property type="entry name" value="M20_dimer"/>
    <property type="match status" value="1"/>
</dbReference>
<keyword evidence="3" id="KW-0378">Hydrolase</keyword>
<dbReference type="Proteomes" id="UP000199068">
    <property type="component" value="Unassembled WGS sequence"/>
</dbReference>
<keyword evidence="1" id="KW-0464">Manganese</keyword>
<protein>
    <submittedName>
        <fullName evidence="3">Amidohydrolase</fullName>
    </submittedName>
</protein>
<dbReference type="STRING" id="1121325.SAMN04515677_101110"/>
<name>A0A1G9I699_9FIRM</name>
<reference evidence="3 4" key="1">
    <citation type="submission" date="2016-10" db="EMBL/GenBank/DDBJ databases">
        <authorList>
            <person name="de Groot N.N."/>
        </authorList>
    </citation>
    <scope>NUCLEOTIDE SEQUENCE [LARGE SCALE GENOMIC DNA]</scope>
    <source>
        <strain evidence="3 4">DSM 797</strain>
    </source>
</reference>
<proteinExistence type="predicted"/>
<dbReference type="SUPFAM" id="SSF55031">
    <property type="entry name" value="Bacterial exopeptidase dimerisation domain"/>
    <property type="match status" value="1"/>
</dbReference>
<dbReference type="Gene3D" id="3.40.630.10">
    <property type="entry name" value="Zn peptidases"/>
    <property type="match status" value="1"/>
</dbReference>
<comment type="cofactor">
    <cofactor evidence="1">
        <name>Mn(2+)</name>
        <dbReference type="ChEBI" id="CHEBI:29035"/>
    </cofactor>
    <text evidence="1">The Mn(2+) ion enhances activity.</text>
</comment>
<keyword evidence="4" id="KW-1185">Reference proteome</keyword>